<sequence>RALNAGIPAYVVDPELFPNITSHSMAVANKLKDMDIDLVILAGYELPLGVVPYQYKNRIIGTYPALYPAFENEEGDIYRAALEKGVKVTGATAYFADGDGRVGNII</sequence>
<dbReference type="GO" id="GO:0016740">
    <property type="term" value="F:transferase activity"/>
    <property type="evidence" value="ECO:0007669"/>
    <property type="project" value="UniProtKB-KW"/>
</dbReference>
<name>J9FKL2_9ZZZZ</name>
<reference evidence="2" key="1">
    <citation type="journal article" date="2012" name="PLoS ONE">
        <title>Gene sets for utilization of primary and secondary nutrition supplies in the distal gut of endangered iberian lynx.</title>
        <authorList>
            <person name="Alcaide M."/>
            <person name="Messina E."/>
            <person name="Richter M."/>
            <person name="Bargiela R."/>
            <person name="Peplies J."/>
            <person name="Huws S.A."/>
            <person name="Newbold C.J."/>
            <person name="Golyshin P.N."/>
            <person name="Simon M.A."/>
            <person name="Lopez G."/>
            <person name="Yakimov M.M."/>
            <person name="Ferrer M."/>
        </authorList>
    </citation>
    <scope>NUCLEOTIDE SEQUENCE</scope>
</reference>
<gene>
    <name evidence="2" type="ORF">EVA_21751</name>
</gene>
<feature type="non-terminal residue" evidence="2">
    <location>
        <position position="1"/>
    </location>
</feature>
<dbReference type="AlphaFoldDB" id="J9FKL2"/>
<dbReference type="EMBL" id="AMCI01009022">
    <property type="protein sequence ID" value="EJW90142.1"/>
    <property type="molecule type" value="Genomic_DNA"/>
</dbReference>
<feature type="non-terminal residue" evidence="2">
    <location>
        <position position="106"/>
    </location>
</feature>
<protein>
    <submittedName>
        <fullName evidence="2">Phosphoribosylglycinamide formyltransferase</fullName>
    </submittedName>
</protein>
<proteinExistence type="predicted"/>
<feature type="domain" description="Formyl transferase N-terminal" evidence="1">
    <location>
        <begin position="1"/>
        <end position="99"/>
    </location>
</feature>
<dbReference type="InterPro" id="IPR036477">
    <property type="entry name" value="Formyl_transf_N_sf"/>
</dbReference>
<dbReference type="InterPro" id="IPR002376">
    <property type="entry name" value="Formyl_transf_N"/>
</dbReference>
<accession>J9FKL2</accession>
<comment type="caution">
    <text evidence="2">The sequence shown here is derived from an EMBL/GenBank/DDBJ whole genome shotgun (WGS) entry which is preliminary data.</text>
</comment>
<keyword evidence="2" id="KW-0808">Transferase</keyword>
<dbReference type="SUPFAM" id="SSF53328">
    <property type="entry name" value="Formyltransferase"/>
    <property type="match status" value="1"/>
</dbReference>
<organism evidence="2">
    <name type="scientific">gut metagenome</name>
    <dbReference type="NCBI Taxonomy" id="749906"/>
    <lineage>
        <taxon>unclassified sequences</taxon>
        <taxon>metagenomes</taxon>
        <taxon>organismal metagenomes</taxon>
    </lineage>
</organism>
<evidence type="ECO:0000313" key="2">
    <source>
        <dbReference type="EMBL" id="EJW90142.1"/>
    </source>
</evidence>
<dbReference type="Pfam" id="PF00551">
    <property type="entry name" value="Formyl_trans_N"/>
    <property type="match status" value="1"/>
</dbReference>
<dbReference type="Gene3D" id="3.40.50.170">
    <property type="entry name" value="Formyl transferase, N-terminal domain"/>
    <property type="match status" value="1"/>
</dbReference>
<evidence type="ECO:0000259" key="1">
    <source>
        <dbReference type="Pfam" id="PF00551"/>
    </source>
</evidence>